<dbReference type="AlphaFoldDB" id="A0A318SPR3"/>
<gene>
    <name evidence="3" type="primary">ureD</name>
    <name evidence="4" type="ORF">DFQ15_13228</name>
</gene>
<dbReference type="GO" id="GO:0005737">
    <property type="term" value="C:cytoplasm"/>
    <property type="evidence" value="ECO:0007669"/>
    <property type="project" value="UniProtKB-SubCell"/>
</dbReference>
<organism evidence="4 5">
    <name type="scientific">Xylophilus ampelinus</name>
    <dbReference type="NCBI Taxonomy" id="54067"/>
    <lineage>
        <taxon>Bacteria</taxon>
        <taxon>Pseudomonadati</taxon>
        <taxon>Pseudomonadota</taxon>
        <taxon>Betaproteobacteria</taxon>
        <taxon>Burkholderiales</taxon>
        <taxon>Xylophilus</taxon>
    </lineage>
</organism>
<dbReference type="EMBL" id="QJTC01000032">
    <property type="protein sequence ID" value="PYE73791.1"/>
    <property type="molecule type" value="Genomic_DNA"/>
</dbReference>
<protein>
    <recommendedName>
        <fullName evidence="3">Urease accessory protein UreD</fullName>
    </recommendedName>
</protein>
<dbReference type="OrthoDB" id="9798842at2"/>
<accession>A0A318SPR3</accession>
<evidence type="ECO:0000256" key="2">
    <source>
        <dbReference type="ARBA" id="ARBA00023186"/>
    </source>
</evidence>
<dbReference type="HAMAP" id="MF_01384">
    <property type="entry name" value="UreD"/>
    <property type="match status" value="1"/>
</dbReference>
<dbReference type="RefSeq" id="WP_110466889.1">
    <property type="nucleotide sequence ID" value="NZ_JAMOFZ010000031.1"/>
</dbReference>
<evidence type="ECO:0000313" key="4">
    <source>
        <dbReference type="EMBL" id="PYE73791.1"/>
    </source>
</evidence>
<dbReference type="Proteomes" id="UP000247540">
    <property type="component" value="Unassembled WGS sequence"/>
</dbReference>
<name>A0A318SPR3_9BURK</name>
<comment type="similarity">
    <text evidence="1 3">Belongs to the UreD family.</text>
</comment>
<keyword evidence="5" id="KW-1185">Reference proteome</keyword>
<evidence type="ECO:0000256" key="3">
    <source>
        <dbReference type="HAMAP-Rule" id="MF_01384"/>
    </source>
</evidence>
<comment type="subcellular location">
    <subcellularLocation>
        <location evidence="3">Cytoplasm</location>
    </subcellularLocation>
</comment>
<keyword evidence="3" id="KW-0996">Nickel insertion</keyword>
<keyword evidence="3" id="KW-0963">Cytoplasm</keyword>
<dbReference type="PANTHER" id="PTHR33643">
    <property type="entry name" value="UREASE ACCESSORY PROTEIN D"/>
    <property type="match status" value="1"/>
</dbReference>
<dbReference type="InterPro" id="IPR002669">
    <property type="entry name" value="UreD"/>
</dbReference>
<dbReference type="GO" id="GO:0016151">
    <property type="term" value="F:nickel cation binding"/>
    <property type="evidence" value="ECO:0007669"/>
    <property type="project" value="UniProtKB-UniRule"/>
</dbReference>
<comment type="subunit">
    <text evidence="3">UreD, UreF and UreG form a complex that acts as a GTP-hydrolysis-dependent molecular chaperone, activating the urease apoprotein by helping to assemble the nickel containing metallocenter of UreC. The UreE protein probably delivers the nickel.</text>
</comment>
<comment type="caution">
    <text evidence="4">The sequence shown here is derived from an EMBL/GenBank/DDBJ whole genome shotgun (WGS) entry which is preliminary data.</text>
</comment>
<evidence type="ECO:0000256" key="1">
    <source>
        <dbReference type="ARBA" id="ARBA00007177"/>
    </source>
</evidence>
<dbReference type="Pfam" id="PF01774">
    <property type="entry name" value="UreD"/>
    <property type="match status" value="1"/>
</dbReference>
<sequence length="285" mass="30554">MPWHARLRLDYRSELATEGDGPAAVRTAARFRHDGPLRILQSLFPEGPDICHNVLVHPPGGLVGGDVLDIGVGVGSGAHGLVTTPGATRFYRSQGETAMQRSRIVLEAGARLEWLPAEALCYDACQAENHLRMELAPGAELIGWDVTAFGLPHAGLPFLRGSLLQHIEMPGVWLERGRISADDTLLLDSPLGLAGHRCMASVFLLAGSPLDRGAREAALDAARAVIDAHALHETAGATSPDGRVVVVRALAPVVEPAMDLMRQVRAAWRAARWGLPATLPRIWAM</sequence>
<comment type="function">
    <text evidence="3">Required for maturation of urease via the functional incorporation of the urease nickel metallocenter.</text>
</comment>
<dbReference type="PANTHER" id="PTHR33643:SF1">
    <property type="entry name" value="UREASE ACCESSORY PROTEIN D"/>
    <property type="match status" value="1"/>
</dbReference>
<evidence type="ECO:0000313" key="5">
    <source>
        <dbReference type="Proteomes" id="UP000247540"/>
    </source>
</evidence>
<proteinExistence type="inferred from homology"/>
<reference evidence="4 5" key="1">
    <citation type="submission" date="2018-06" db="EMBL/GenBank/DDBJ databases">
        <title>Genomic Encyclopedia of Type Strains, Phase III (KMG-III): the genomes of soil and plant-associated and newly described type strains.</title>
        <authorList>
            <person name="Whitman W."/>
        </authorList>
    </citation>
    <scope>NUCLEOTIDE SEQUENCE [LARGE SCALE GENOMIC DNA]</scope>
    <source>
        <strain evidence="4 5">CECT 7646</strain>
    </source>
</reference>
<keyword evidence="2 3" id="KW-0143">Chaperone</keyword>